<dbReference type="CDD" id="cd00067">
    <property type="entry name" value="GAL4"/>
    <property type="match status" value="1"/>
</dbReference>
<keyword evidence="2" id="KW-0539">Nucleus</keyword>
<dbReference type="Proteomes" id="UP000184330">
    <property type="component" value="Unassembled WGS sequence"/>
</dbReference>
<dbReference type="SUPFAM" id="SSF57701">
    <property type="entry name" value="Zn2/Cys6 DNA-binding domain"/>
    <property type="match status" value="1"/>
</dbReference>
<evidence type="ECO:0000313" key="4">
    <source>
        <dbReference type="EMBL" id="CZR57513.1"/>
    </source>
</evidence>
<dbReference type="InterPro" id="IPR001138">
    <property type="entry name" value="Zn2Cys6_DnaBD"/>
</dbReference>
<name>A0A1L7WXK8_9HELO</name>
<comment type="subcellular location">
    <subcellularLocation>
        <location evidence="1">Nucleus</location>
    </subcellularLocation>
</comment>
<dbReference type="PROSITE" id="PS50048">
    <property type="entry name" value="ZN2_CY6_FUNGAL_2"/>
    <property type="match status" value="1"/>
</dbReference>
<protein>
    <recommendedName>
        <fullName evidence="3">Zn(2)-C6 fungal-type domain-containing protein</fullName>
    </recommendedName>
</protein>
<feature type="domain" description="Zn(2)-C6 fungal-type" evidence="3">
    <location>
        <begin position="14"/>
        <end position="42"/>
    </location>
</feature>
<organism evidence="4 5">
    <name type="scientific">Phialocephala subalpina</name>
    <dbReference type="NCBI Taxonomy" id="576137"/>
    <lineage>
        <taxon>Eukaryota</taxon>
        <taxon>Fungi</taxon>
        <taxon>Dikarya</taxon>
        <taxon>Ascomycota</taxon>
        <taxon>Pezizomycotina</taxon>
        <taxon>Leotiomycetes</taxon>
        <taxon>Helotiales</taxon>
        <taxon>Mollisiaceae</taxon>
        <taxon>Phialocephala</taxon>
        <taxon>Phialocephala fortinii species complex</taxon>
    </lineage>
</organism>
<dbReference type="Gene3D" id="4.10.240.10">
    <property type="entry name" value="Zn(2)-C6 fungal-type DNA-binding domain"/>
    <property type="match status" value="1"/>
</dbReference>
<dbReference type="Pfam" id="PF00172">
    <property type="entry name" value="Zn_clus"/>
    <property type="match status" value="1"/>
</dbReference>
<dbReference type="GO" id="GO:0000981">
    <property type="term" value="F:DNA-binding transcription factor activity, RNA polymerase II-specific"/>
    <property type="evidence" value="ECO:0007669"/>
    <property type="project" value="InterPro"/>
</dbReference>
<dbReference type="GO" id="GO:0000976">
    <property type="term" value="F:transcription cis-regulatory region binding"/>
    <property type="evidence" value="ECO:0007669"/>
    <property type="project" value="TreeGrafter"/>
</dbReference>
<evidence type="ECO:0000313" key="5">
    <source>
        <dbReference type="Proteomes" id="UP000184330"/>
    </source>
</evidence>
<accession>A0A1L7WXK8</accession>
<sequence length="508" mass="57041">MSALEQVVKKSAKGCWTCKRRKIGCDKILPSCSNCLRTKRTCEGYGLKLAWPEDGDGRRPDNPNSNGRGRSSYFFLSSNRRGSVYFLNTSEEDLQEDVKRPLPVLAIAKWHFPKSNLVSVDPSRSLSFGYETSLKGQELSVLSYYTDVLSRMVTTIDDAKNGFRNVLLPMALSDANNATAGLRQAMLAISAYHLWGHDAAINYKLSAIRYLSKSLHNGEEAPLPQFTTCMVLCIGDVFDSADGSWPKHLAAAKALSKQLHRHRDQTEALLFLQTWLEYHVVLEGFSSGQRQISDSESSISMEPLAMPLDSSADTIIIGALGCSRELMNLISLITRLHGLVPLPPHLEALPTHIQIRLQNLIQTTLLIPDARSGYLDTNRIFRTAELYRLASLIYLHTTLVPLPRSSAQLQSLVSQSLRLLETFEVCTSPWPLFVTAIEVNNDADRVRVLHVLEVMQKVRRIGNVDVLQRIVEVLWGQMDLRSDNGQDSDERLDWRDFFHLGDCLPSFI</sequence>
<dbReference type="InterPro" id="IPR021858">
    <property type="entry name" value="Fun_TF"/>
</dbReference>
<dbReference type="PROSITE" id="PS00463">
    <property type="entry name" value="ZN2_CY6_FUNGAL_1"/>
    <property type="match status" value="1"/>
</dbReference>
<evidence type="ECO:0000259" key="3">
    <source>
        <dbReference type="PROSITE" id="PS50048"/>
    </source>
</evidence>
<dbReference type="Pfam" id="PF11951">
    <property type="entry name" value="Fungal_trans_2"/>
    <property type="match status" value="1"/>
</dbReference>
<dbReference type="SMART" id="SM00066">
    <property type="entry name" value="GAL4"/>
    <property type="match status" value="1"/>
</dbReference>
<keyword evidence="5" id="KW-1185">Reference proteome</keyword>
<proteinExistence type="predicted"/>
<evidence type="ECO:0000256" key="1">
    <source>
        <dbReference type="ARBA" id="ARBA00004123"/>
    </source>
</evidence>
<dbReference type="InterPro" id="IPR036864">
    <property type="entry name" value="Zn2-C6_fun-type_DNA-bd_sf"/>
</dbReference>
<dbReference type="AlphaFoldDB" id="A0A1L7WXK8"/>
<dbReference type="PANTHER" id="PTHR37534">
    <property type="entry name" value="TRANSCRIPTIONAL ACTIVATOR PROTEIN UGA3"/>
    <property type="match status" value="1"/>
</dbReference>
<gene>
    <name evidence="4" type="ORF">PAC_07402</name>
</gene>
<reference evidence="4 5" key="1">
    <citation type="submission" date="2016-03" db="EMBL/GenBank/DDBJ databases">
        <authorList>
            <person name="Ploux O."/>
        </authorList>
    </citation>
    <scope>NUCLEOTIDE SEQUENCE [LARGE SCALE GENOMIC DNA]</scope>
    <source>
        <strain evidence="4 5">UAMH 11012</strain>
    </source>
</reference>
<dbReference type="EMBL" id="FJOG01000010">
    <property type="protein sequence ID" value="CZR57513.1"/>
    <property type="molecule type" value="Genomic_DNA"/>
</dbReference>
<dbReference type="GO" id="GO:0008270">
    <property type="term" value="F:zinc ion binding"/>
    <property type="evidence" value="ECO:0007669"/>
    <property type="project" value="InterPro"/>
</dbReference>
<dbReference type="PANTHER" id="PTHR37534:SF49">
    <property type="entry name" value="LYSINE BIOSYNTHESIS REGULATORY PROTEIN LYS14"/>
    <property type="match status" value="1"/>
</dbReference>
<dbReference type="STRING" id="576137.A0A1L7WXK8"/>
<dbReference type="GO" id="GO:0005634">
    <property type="term" value="C:nucleus"/>
    <property type="evidence" value="ECO:0007669"/>
    <property type="project" value="UniProtKB-SubCell"/>
</dbReference>
<dbReference type="GO" id="GO:0045944">
    <property type="term" value="P:positive regulation of transcription by RNA polymerase II"/>
    <property type="evidence" value="ECO:0007669"/>
    <property type="project" value="TreeGrafter"/>
</dbReference>
<evidence type="ECO:0000256" key="2">
    <source>
        <dbReference type="ARBA" id="ARBA00023242"/>
    </source>
</evidence>
<dbReference type="OrthoDB" id="5130013at2759"/>